<gene>
    <name evidence="1" type="ORF">C4E15_28140</name>
</gene>
<proteinExistence type="predicted"/>
<dbReference type="Proteomes" id="UP000239990">
    <property type="component" value="Unassembled WGS sequence"/>
</dbReference>
<sequence length="68" mass="7653">MADLKPCPFCGGLVDLERTIDERSWWGVVCRNTLNLGGTCAVQIRPSTTKEAAIQRWNMRATTDIKEQ</sequence>
<name>A0A2S5GIF9_9BURK</name>
<dbReference type="RefSeq" id="WP_104145701.1">
    <property type="nucleotide sequence ID" value="NZ_PREU01000019.1"/>
</dbReference>
<dbReference type="Pfam" id="PF14354">
    <property type="entry name" value="Lar_restr_allev"/>
    <property type="match status" value="1"/>
</dbReference>
<evidence type="ECO:0000313" key="1">
    <source>
        <dbReference type="EMBL" id="PPA72837.1"/>
    </source>
</evidence>
<dbReference type="EMBL" id="PREU01000019">
    <property type="protein sequence ID" value="PPA72837.1"/>
    <property type="molecule type" value="Genomic_DNA"/>
</dbReference>
<evidence type="ECO:0000313" key="2">
    <source>
        <dbReference type="Proteomes" id="UP000239990"/>
    </source>
</evidence>
<protein>
    <recommendedName>
        <fullName evidence="3">Restriction alleviation protein, Lar family</fullName>
    </recommendedName>
</protein>
<organism evidence="1 2">
    <name type="scientific">Achromobacter spanius</name>
    <dbReference type="NCBI Taxonomy" id="217203"/>
    <lineage>
        <taxon>Bacteria</taxon>
        <taxon>Pseudomonadati</taxon>
        <taxon>Pseudomonadota</taxon>
        <taxon>Betaproteobacteria</taxon>
        <taxon>Burkholderiales</taxon>
        <taxon>Alcaligenaceae</taxon>
        <taxon>Achromobacter</taxon>
    </lineage>
</organism>
<dbReference type="AlphaFoldDB" id="A0A2S5GIF9"/>
<evidence type="ECO:0008006" key="3">
    <source>
        <dbReference type="Google" id="ProtNLM"/>
    </source>
</evidence>
<reference evidence="1 2" key="1">
    <citation type="submission" date="2018-02" db="EMBL/GenBank/DDBJ databases">
        <title>Draft Genome of Achromobacter spanius stain 6.</title>
        <authorList>
            <person name="Gunasekera T.S."/>
            <person name="Radwan O."/>
            <person name="Ruiz O.N."/>
        </authorList>
    </citation>
    <scope>NUCLEOTIDE SEQUENCE [LARGE SCALE GENOMIC DNA]</scope>
    <source>
        <strain evidence="1 2">6</strain>
    </source>
</reference>
<comment type="caution">
    <text evidence="1">The sequence shown here is derived from an EMBL/GenBank/DDBJ whole genome shotgun (WGS) entry which is preliminary data.</text>
</comment>
<accession>A0A2S5GIF9</accession>